<gene>
    <name evidence="1" type="ORF">MAMP_01140</name>
</gene>
<sequence>MQYQNTILEALELIIEQEVSDEMLSDALSQTAHFLAGISLVD</sequence>
<dbReference type="AlphaFoldDB" id="F5SZQ4"/>
<dbReference type="RefSeq" id="WP_007144367.1">
    <property type="nucleotide sequence ID" value="NZ_AFIG01000001.1"/>
</dbReference>
<dbReference type="STRING" id="1026882.MAMP_01140"/>
<keyword evidence="2" id="KW-1185">Reference proteome</keyword>
<protein>
    <submittedName>
        <fullName evidence="1">Uncharacterized protein</fullName>
    </submittedName>
</protein>
<evidence type="ECO:0000313" key="1">
    <source>
        <dbReference type="EMBL" id="EGL54481.1"/>
    </source>
</evidence>
<name>F5SZQ4_9GAMM</name>
<organism evidence="1 2">
    <name type="scientific">Methylophaga aminisulfidivorans MP</name>
    <dbReference type="NCBI Taxonomy" id="1026882"/>
    <lineage>
        <taxon>Bacteria</taxon>
        <taxon>Pseudomonadati</taxon>
        <taxon>Pseudomonadota</taxon>
        <taxon>Gammaproteobacteria</taxon>
        <taxon>Thiotrichales</taxon>
        <taxon>Piscirickettsiaceae</taxon>
        <taxon>Methylophaga</taxon>
    </lineage>
</organism>
<evidence type="ECO:0000313" key="2">
    <source>
        <dbReference type="Proteomes" id="UP000003544"/>
    </source>
</evidence>
<comment type="caution">
    <text evidence="1">The sequence shown here is derived from an EMBL/GenBank/DDBJ whole genome shotgun (WGS) entry which is preliminary data.</text>
</comment>
<dbReference type="Proteomes" id="UP000003544">
    <property type="component" value="Unassembled WGS sequence"/>
</dbReference>
<proteinExistence type="predicted"/>
<dbReference type="EMBL" id="AFIG01000001">
    <property type="protein sequence ID" value="EGL54481.1"/>
    <property type="molecule type" value="Genomic_DNA"/>
</dbReference>
<reference evidence="1 2" key="1">
    <citation type="journal article" date="2011" name="J. Bacteriol.">
        <title>Draft genome sequence of Methylophaga aminisulfidivorans MP T.</title>
        <authorList>
            <person name="Han G.H."/>
            <person name="Kim W."/>
            <person name="Chun J."/>
            <person name="Kim S.W."/>
        </authorList>
    </citation>
    <scope>NUCLEOTIDE SEQUENCE [LARGE SCALE GENOMIC DNA]</scope>
    <source>
        <strain evidence="2">MP(T)</strain>
    </source>
</reference>
<accession>F5SZQ4</accession>